<sequence>MRFMLGGAILAFVVLLAATIPSPYVIERPGPVVDTLGKITIEGETEDVIRLEGVDTYPTTGRLNLLTVTTVGSPQQPVDWLSLVPALLDRTQQITPMSSLFPEGTTEDDRDAVNTALMGSSQTRSVAAALDELGEPVPVMLRVGSVAEDGPAEGILEQGDLLVAVGADPVEDFESLRAAVASSGAGSEVELLIERSGERRTETVTPEIPEGGEDPLLGITVVSEYDLPFEVTISLDEIGGPSAGMIFALAIYDELTPGSLTDGIDVSGTGTIGESGEVGPIGGLSQKMWGAARAGSDLMLIPVGNCGDVPDRLPEGLRLAPVATLSEAIAAVETAADGGTPPGLERCPAE</sequence>
<evidence type="ECO:0000259" key="2">
    <source>
        <dbReference type="PROSITE" id="PS50106"/>
    </source>
</evidence>
<dbReference type="PROSITE" id="PS50106">
    <property type="entry name" value="PDZ"/>
    <property type="match status" value="1"/>
</dbReference>
<dbReference type="Pfam" id="PF13180">
    <property type="entry name" value="PDZ_2"/>
    <property type="match status" value="1"/>
</dbReference>
<dbReference type="InterPro" id="IPR020568">
    <property type="entry name" value="Ribosomal_Su5_D2-typ_SF"/>
</dbReference>
<name>A0A934UVA3_9MICO</name>
<dbReference type="SUPFAM" id="SSF54211">
    <property type="entry name" value="Ribosomal protein S5 domain 2-like"/>
    <property type="match status" value="1"/>
</dbReference>
<dbReference type="SUPFAM" id="SSF50156">
    <property type="entry name" value="PDZ domain-like"/>
    <property type="match status" value="1"/>
</dbReference>
<dbReference type="GO" id="GO:0006508">
    <property type="term" value="P:proteolysis"/>
    <property type="evidence" value="ECO:0007669"/>
    <property type="project" value="InterPro"/>
</dbReference>
<dbReference type="InterPro" id="IPR001478">
    <property type="entry name" value="PDZ"/>
</dbReference>
<dbReference type="GO" id="GO:0004176">
    <property type="term" value="F:ATP-dependent peptidase activity"/>
    <property type="evidence" value="ECO:0007669"/>
    <property type="project" value="InterPro"/>
</dbReference>
<dbReference type="GO" id="GO:0004252">
    <property type="term" value="F:serine-type endopeptidase activity"/>
    <property type="evidence" value="ECO:0007669"/>
    <property type="project" value="InterPro"/>
</dbReference>
<dbReference type="InterPro" id="IPR008269">
    <property type="entry name" value="Lon_proteolytic"/>
</dbReference>
<dbReference type="Pfam" id="PF05362">
    <property type="entry name" value="Lon_C"/>
    <property type="match status" value="1"/>
</dbReference>
<feature type="domain" description="PDZ" evidence="2">
    <location>
        <begin position="143"/>
        <end position="197"/>
    </location>
</feature>
<feature type="region of interest" description="Disordered" evidence="1">
    <location>
        <begin position="196"/>
        <end position="215"/>
    </location>
</feature>
<dbReference type="Gene3D" id="3.30.230.10">
    <property type="match status" value="1"/>
</dbReference>
<dbReference type="AlphaFoldDB" id="A0A934UVA3"/>
<accession>A0A934UVA3</accession>
<comment type="caution">
    <text evidence="3">The sequence shown here is derived from an EMBL/GenBank/DDBJ whole genome shotgun (WGS) entry which is preliminary data.</text>
</comment>
<dbReference type="EMBL" id="JAEHOH010000012">
    <property type="protein sequence ID" value="MBK0419241.1"/>
    <property type="molecule type" value="Genomic_DNA"/>
</dbReference>
<dbReference type="InterPro" id="IPR014721">
    <property type="entry name" value="Ribsml_uS5_D2-typ_fold_subgr"/>
</dbReference>
<keyword evidence="4" id="KW-1185">Reference proteome</keyword>
<proteinExistence type="predicted"/>
<dbReference type="Proteomes" id="UP000608530">
    <property type="component" value="Unassembled WGS sequence"/>
</dbReference>
<gene>
    <name evidence="3" type="ORF">JD276_09370</name>
</gene>
<protein>
    <submittedName>
        <fullName evidence="3">PDZ domain-containing protein</fullName>
    </submittedName>
</protein>
<evidence type="ECO:0000313" key="3">
    <source>
        <dbReference type="EMBL" id="MBK0419241.1"/>
    </source>
</evidence>
<evidence type="ECO:0000256" key="1">
    <source>
        <dbReference type="SAM" id="MobiDB-lite"/>
    </source>
</evidence>
<reference evidence="3" key="1">
    <citation type="submission" date="2020-12" db="EMBL/GenBank/DDBJ databases">
        <title>Leucobacter sp. CAS1, isolated from Chromium sludge.</title>
        <authorList>
            <person name="Xu Z."/>
        </authorList>
    </citation>
    <scope>NUCLEOTIDE SEQUENCE</scope>
    <source>
        <strain evidence="3">CSA1</strain>
    </source>
</reference>
<organism evidence="3 4">
    <name type="scientific">Leucobacter chromiisoli</name>
    <dbReference type="NCBI Taxonomy" id="2796471"/>
    <lineage>
        <taxon>Bacteria</taxon>
        <taxon>Bacillati</taxon>
        <taxon>Actinomycetota</taxon>
        <taxon>Actinomycetes</taxon>
        <taxon>Micrococcales</taxon>
        <taxon>Microbacteriaceae</taxon>
        <taxon>Leucobacter</taxon>
    </lineage>
</organism>
<evidence type="ECO:0000313" key="4">
    <source>
        <dbReference type="Proteomes" id="UP000608530"/>
    </source>
</evidence>
<dbReference type="InterPro" id="IPR036034">
    <property type="entry name" value="PDZ_sf"/>
</dbReference>
<dbReference type="Gene3D" id="2.30.42.10">
    <property type="match status" value="1"/>
</dbReference>